<evidence type="ECO:0000313" key="11">
    <source>
        <dbReference type="Proteomes" id="UP000694941"/>
    </source>
</evidence>
<keyword evidence="9 10" id="KW-0472">Membrane</keyword>
<evidence type="ECO:0000313" key="12">
    <source>
        <dbReference type="RefSeq" id="XP_013783597.2"/>
    </source>
</evidence>
<keyword evidence="3 10" id="KW-0328">Glycosyltransferase</keyword>
<dbReference type="RefSeq" id="XP_013783597.2">
    <property type="nucleotide sequence ID" value="XM_013928143.2"/>
</dbReference>
<comment type="subcellular location">
    <subcellularLocation>
        <location evidence="1 10">Golgi apparatus membrane</location>
        <topology evidence="1 10">Single-pass type II membrane protein</topology>
    </subcellularLocation>
</comment>
<evidence type="ECO:0000313" key="13">
    <source>
        <dbReference type="RefSeq" id="XP_022251672.1"/>
    </source>
</evidence>
<keyword evidence="4" id="KW-0808">Transferase</keyword>
<dbReference type="RefSeq" id="XP_022251672.1">
    <property type="nucleotide sequence ID" value="XM_022395964.1"/>
</dbReference>
<dbReference type="Gene3D" id="3.90.550.50">
    <property type="match status" value="1"/>
</dbReference>
<protein>
    <recommendedName>
        <fullName evidence="10">Hexosyltransferase</fullName>
        <ecNumber evidence="10">2.4.1.-</ecNumber>
    </recommendedName>
</protein>
<organism evidence="11 13">
    <name type="scientific">Limulus polyphemus</name>
    <name type="common">Atlantic horseshoe crab</name>
    <dbReference type="NCBI Taxonomy" id="6850"/>
    <lineage>
        <taxon>Eukaryota</taxon>
        <taxon>Metazoa</taxon>
        <taxon>Ecdysozoa</taxon>
        <taxon>Arthropoda</taxon>
        <taxon>Chelicerata</taxon>
        <taxon>Merostomata</taxon>
        <taxon>Xiphosura</taxon>
        <taxon>Limulidae</taxon>
        <taxon>Limulus</taxon>
    </lineage>
</organism>
<dbReference type="InterPro" id="IPR002659">
    <property type="entry name" value="Glyco_trans_31"/>
</dbReference>
<evidence type="ECO:0000256" key="3">
    <source>
        <dbReference type="ARBA" id="ARBA00022676"/>
    </source>
</evidence>
<keyword evidence="8 10" id="KW-0333">Golgi apparatus</keyword>
<dbReference type="PANTHER" id="PTHR11214">
    <property type="entry name" value="BETA-1,3-N-ACETYLGLUCOSAMINYLTRANSFERASE"/>
    <property type="match status" value="1"/>
</dbReference>
<reference evidence="12 13" key="1">
    <citation type="submission" date="2025-05" db="UniProtKB">
        <authorList>
            <consortium name="RefSeq"/>
        </authorList>
    </citation>
    <scope>IDENTIFICATION</scope>
    <source>
        <tissue evidence="12 13">Muscle</tissue>
    </source>
</reference>
<accession>A0ABM1T716</accession>
<dbReference type="GeneID" id="106467767"/>
<sequence>MLITYSIRRLKWIFLIFCIGFVVYLWSTTFWWSFVPVSHSLRRCVQDISGSQSDENLENQCRNIGPKLRGVIFVHSAPSNFVLRQAIRRSYGSKELGQKMKIPTFFMIGRTQHTPLQDILELEKKANGDIIQFSFVDTYKNLTYKHLRGLQWVISHCSFANFVIKSDDDIIINIFRLSNFLDQIKFNTTVTNRLICRVWEDPLVMRNNTSKWCVSEKEYAHMYYPSYCAGAAYIMTMKVAKILHHISKFMPFFWIDDVYVTGILAKKVRLKHHYIENEYSFIDDPDSVLVEREGAIFTHINRDGDSYLKSYMERWKDIVNIETQGFSSNYTELKKGNTLNASLSQEN</sequence>
<keyword evidence="7 10" id="KW-1133">Transmembrane helix</keyword>
<evidence type="ECO:0000256" key="2">
    <source>
        <dbReference type="ARBA" id="ARBA00008661"/>
    </source>
</evidence>
<evidence type="ECO:0000256" key="9">
    <source>
        <dbReference type="ARBA" id="ARBA00023136"/>
    </source>
</evidence>
<keyword evidence="6 10" id="KW-0735">Signal-anchor</keyword>
<evidence type="ECO:0000256" key="6">
    <source>
        <dbReference type="ARBA" id="ARBA00022968"/>
    </source>
</evidence>
<evidence type="ECO:0000256" key="10">
    <source>
        <dbReference type="RuleBase" id="RU363063"/>
    </source>
</evidence>
<dbReference type="Proteomes" id="UP000694941">
    <property type="component" value="Unplaced"/>
</dbReference>
<evidence type="ECO:0000256" key="7">
    <source>
        <dbReference type="ARBA" id="ARBA00022989"/>
    </source>
</evidence>
<evidence type="ECO:0000256" key="1">
    <source>
        <dbReference type="ARBA" id="ARBA00004323"/>
    </source>
</evidence>
<name>A0ABM1T716_LIMPO</name>
<gene>
    <name evidence="12 13" type="primary">LOC106467767</name>
</gene>
<dbReference type="EC" id="2.4.1.-" evidence="10"/>
<dbReference type="Pfam" id="PF01762">
    <property type="entry name" value="Galactosyl_T"/>
    <property type="match status" value="1"/>
</dbReference>
<comment type="similarity">
    <text evidence="2 10">Belongs to the glycosyltransferase 31 family.</text>
</comment>
<evidence type="ECO:0000256" key="4">
    <source>
        <dbReference type="ARBA" id="ARBA00022679"/>
    </source>
</evidence>
<evidence type="ECO:0000256" key="5">
    <source>
        <dbReference type="ARBA" id="ARBA00022692"/>
    </source>
</evidence>
<feature type="transmembrane region" description="Helical" evidence="10">
    <location>
        <begin position="12"/>
        <end position="34"/>
    </location>
</feature>
<keyword evidence="5 10" id="KW-0812">Transmembrane</keyword>
<dbReference type="PANTHER" id="PTHR11214:SF364">
    <property type="entry name" value="HEXOSYLTRANSFERASE"/>
    <property type="match status" value="1"/>
</dbReference>
<proteinExistence type="inferred from homology"/>
<evidence type="ECO:0000256" key="8">
    <source>
        <dbReference type="ARBA" id="ARBA00023034"/>
    </source>
</evidence>
<keyword evidence="11" id="KW-1185">Reference proteome</keyword>